<dbReference type="GO" id="GO:0001682">
    <property type="term" value="P:tRNA 5'-leader removal"/>
    <property type="evidence" value="ECO:0007669"/>
    <property type="project" value="InterPro"/>
</dbReference>
<dbReference type="GO" id="GO:0004526">
    <property type="term" value="F:ribonuclease P activity"/>
    <property type="evidence" value="ECO:0007669"/>
    <property type="project" value="TreeGrafter"/>
</dbReference>
<dbReference type="GO" id="GO:0003723">
    <property type="term" value="F:RNA binding"/>
    <property type="evidence" value="ECO:0007669"/>
    <property type="project" value="TreeGrafter"/>
</dbReference>
<name>A0A8K0KXG2_9PEZI</name>
<dbReference type="GO" id="GO:0000172">
    <property type="term" value="C:ribonuclease MRP complex"/>
    <property type="evidence" value="ECO:0007669"/>
    <property type="project" value="InterPro"/>
</dbReference>
<evidence type="ECO:0000256" key="4">
    <source>
        <dbReference type="SAM" id="MobiDB-lite"/>
    </source>
</evidence>
<keyword evidence="3" id="KW-0539">Nucleus</keyword>
<dbReference type="AlphaFoldDB" id="A0A8K0KXG2"/>
<organism evidence="5 6">
    <name type="scientific">Elsinoe batatas</name>
    <dbReference type="NCBI Taxonomy" id="2601811"/>
    <lineage>
        <taxon>Eukaryota</taxon>
        <taxon>Fungi</taxon>
        <taxon>Dikarya</taxon>
        <taxon>Ascomycota</taxon>
        <taxon>Pezizomycotina</taxon>
        <taxon>Dothideomycetes</taxon>
        <taxon>Dothideomycetidae</taxon>
        <taxon>Myriangiales</taxon>
        <taxon>Elsinoaceae</taxon>
        <taxon>Elsinoe</taxon>
    </lineage>
</organism>
<dbReference type="GO" id="GO:0000294">
    <property type="term" value="P:nuclear-transcribed mRNA catabolic process, RNase MRP-dependent"/>
    <property type="evidence" value="ECO:0007669"/>
    <property type="project" value="TreeGrafter"/>
</dbReference>
<evidence type="ECO:0000313" key="6">
    <source>
        <dbReference type="Proteomes" id="UP000809789"/>
    </source>
</evidence>
<dbReference type="PANTHER" id="PTHR28256:SF1">
    <property type="entry name" value="RIBONUCLEASES P_MRP PROTEIN SUBUNIT POP7"/>
    <property type="match status" value="1"/>
</dbReference>
<dbReference type="GO" id="GO:0034965">
    <property type="term" value="P:intronic box C/D snoRNA processing"/>
    <property type="evidence" value="ECO:0007669"/>
    <property type="project" value="TreeGrafter"/>
</dbReference>
<dbReference type="Gene3D" id="3.30.110.20">
    <property type="entry name" value="Alba-like domain"/>
    <property type="match status" value="1"/>
</dbReference>
<feature type="region of interest" description="Disordered" evidence="4">
    <location>
        <begin position="1"/>
        <end position="84"/>
    </location>
</feature>
<dbReference type="InterPro" id="IPR014612">
    <property type="entry name" value="Pop7/Rpp20"/>
</dbReference>
<dbReference type="InterPro" id="IPR036882">
    <property type="entry name" value="Alba-like_dom_sf"/>
</dbReference>
<dbReference type="InterPro" id="IPR020241">
    <property type="entry name" value="RNase_P/MRP_Pop7_fungi"/>
</dbReference>
<sequence>MGIKRKRDPSTSAGPSGQPPSPPHATASEPIPPPVPQPSLAYPRDQPTKLRPLPSGYRATKRPLLRPPLPSPYSSSQKIVYISPSTPFMSATKRVLKLLDKADKRATQSALDTVRKGRRDHRPQKGRGHGQEDLAGRGELDEAARKAGEEEGGEVVVKGTGRAIEKALGVGGWFQQRDGYRVRIKTGSIGAVDDVVETEEGVGDDDAAGVDEVPSARMRWASTVEVVITRV</sequence>
<evidence type="ECO:0000256" key="3">
    <source>
        <dbReference type="ARBA" id="ARBA00023242"/>
    </source>
</evidence>
<gene>
    <name evidence="5" type="ORF">KVT40_007646</name>
</gene>
<reference evidence="5" key="1">
    <citation type="submission" date="2021-07" db="EMBL/GenBank/DDBJ databases">
        <title>Elsinoe batatas strain:CRI-CJ2 Genome sequencing and assembly.</title>
        <authorList>
            <person name="Huang L."/>
        </authorList>
    </citation>
    <scope>NUCLEOTIDE SEQUENCE</scope>
    <source>
        <strain evidence="5">CRI-CJ2</strain>
    </source>
</reference>
<keyword evidence="6" id="KW-1185">Reference proteome</keyword>
<comment type="subcellular location">
    <subcellularLocation>
        <location evidence="1">Nucleus</location>
    </subcellularLocation>
</comment>
<dbReference type="GO" id="GO:0000171">
    <property type="term" value="F:ribonuclease MRP activity"/>
    <property type="evidence" value="ECO:0007669"/>
    <property type="project" value="TreeGrafter"/>
</dbReference>
<feature type="compositionally biased region" description="Basic and acidic residues" evidence="4">
    <location>
        <begin position="129"/>
        <end position="149"/>
    </location>
</feature>
<dbReference type="OrthoDB" id="5416589at2759"/>
<evidence type="ECO:0000256" key="1">
    <source>
        <dbReference type="ARBA" id="ARBA00004123"/>
    </source>
</evidence>
<proteinExistence type="predicted"/>
<feature type="compositionally biased region" description="Basic residues" evidence="4">
    <location>
        <begin position="116"/>
        <end position="128"/>
    </location>
</feature>
<evidence type="ECO:0000256" key="2">
    <source>
        <dbReference type="ARBA" id="ARBA00022694"/>
    </source>
</evidence>
<dbReference type="Pfam" id="PF12328">
    <property type="entry name" value="Rpp20"/>
    <property type="match status" value="1"/>
</dbReference>
<dbReference type="EMBL" id="JAESVG020000009">
    <property type="protein sequence ID" value="KAG8624579.1"/>
    <property type="molecule type" value="Genomic_DNA"/>
</dbReference>
<dbReference type="Proteomes" id="UP000809789">
    <property type="component" value="Unassembled WGS sequence"/>
</dbReference>
<evidence type="ECO:0000313" key="5">
    <source>
        <dbReference type="EMBL" id="KAG8624579.1"/>
    </source>
</evidence>
<accession>A0A8K0KXG2</accession>
<keyword evidence="2" id="KW-0819">tRNA processing</keyword>
<dbReference type="GO" id="GO:0005655">
    <property type="term" value="C:nucleolar ribonuclease P complex"/>
    <property type="evidence" value="ECO:0007669"/>
    <property type="project" value="InterPro"/>
</dbReference>
<dbReference type="PANTHER" id="PTHR28256">
    <property type="entry name" value="RIBONUCLEASES P/MRP PROTEIN SUBUNIT POP7"/>
    <property type="match status" value="1"/>
</dbReference>
<dbReference type="GO" id="GO:0006364">
    <property type="term" value="P:rRNA processing"/>
    <property type="evidence" value="ECO:0007669"/>
    <property type="project" value="TreeGrafter"/>
</dbReference>
<comment type="caution">
    <text evidence="5">The sequence shown here is derived from an EMBL/GenBank/DDBJ whole genome shotgun (WGS) entry which is preliminary data.</text>
</comment>
<feature type="region of interest" description="Disordered" evidence="4">
    <location>
        <begin position="102"/>
        <end position="154"/>
    </location>
</feature>
<protein>
    <submittedName>
        <fullName evidence="5">Uncharacterized protein</fullName>
    </submittedName>
</protein>